<organism evidence="2 3">
    <name type="scientific">Caerostris extrusa</name>
    <name type="common">Bark spider</name>
    <name type="synonym">Caerostris bankana</name>
    <dbReference type="NCBI Taxonomy" id="172846"/>
    <lineage>
        <taxon>Eukaryota</taxon>
        <taxon>Metazoa</taxon>
        <taxon>Ecdysozoa</taxon>
        <taxon>Arthropoda</taxon>
        <taxon>Chelicerata</taxon>
        <taxon>Arachnida</taxon>
        <taxon>Araneae</taxon>
        <taxon>Araneomorphae</taxon>
        <taxon>Entelegynae</taxon>
        <taxon>Araneoidea</taxon>
        <taxon>Araneidae</taxon>
        <taxon>Caerostris</taxon>
    </lineage>
</organism>
<keyword evidence="3" id="KW-1185">Reference proteome</keyword>
<dbReference type="EMBL" id="BPLR01003455">
    <property type="protein sequence ID" value="GIX84840.1"/>
    <property type="molecule type" value="Genomic_DNA"/>
</dbReference>
<gene>
    <name evidence="2" type="primary">AVEN_220656_1</name>
    <name evidence="2" type="ORF">CEXT_516091</name>
</gene>
<evidence type="ECO:0000313" key="3">
    <source>
        <dbReference type="Proteomes" id="UP001054945"/>
    </source>
</evidence>
<dbReference type="AlphaFoldDB" id="A0AAV4NKI0"/>
<sequence>MGTPLMVLSSTCGDVTPHSQSHVTFASRTPGRMDGSKESSNVSTNTLTSPTFPVRPLFGQGDPYSSLPAPPLSLIHPILSNPLGRNYFNAGAFRPLGFMDDRNGAFHGSAFMPAKCLKLDGLSSGSDLGTSQSLLLGSCFQNSGNETNFHQSPANSTGSSLGQGVGSFMDGRMTEGTVTQWPMVKTGCPKRRICPKNLDRLNDPLPKTRGRPNELARFISDKWSSGAENNSIQLVRLCLVNMEEHSCPSIVGLVGIWCRQTAE</sequence>
<reference evidence="2 3" key="1">
    <citation type="submission" date="2021-06" db="EMBL/GenBank/DDBJ databases">
        <title>Caerostris extrusa draft genome.</title>
        <authorList>
            <person name="Kono N."/>
            <person name="Arakawa K."/>
        </authorList>
    </citation>
    <scope>NUCLEOTIDE SEQUENCE [LARGE SCALE GENOMIC DNA]</scope>
</reference>
<feature type="compositionally biased region" description="Polar residues" evidence="1">
    <location>
        <begin position="18"/>
        <end position="27"/>
    </location>
</feature>
<evidence type="ECO:0000313" key="2">
    <source>
        <dbReference type="EMBL" id="GIX84840.1"/>
    </source>
</evidence>
<proteinExistence type="predicted"/>
<dbReference type="Proteomes" id="UP001054945">
    <property type="component" value="Unassembled WGS sequence"/>
</dbReference>
<name>A0AAV4NKI0_CAEEX</name>
<comment type="caution">
    <text evidence="2">The sequence shown here is derived from an EMBL/GenBank/DDBJ whole genome shotgun (WGS) entry which is preliminary data.</text>
</comment>
<accession>A0AAV4NKI0</accession>
<feature type="compositionally biased region" description="Polar residues" evidence="1">
    <location>
        <begin position="38"/>
        <end position="48"/>
    </location>
</feature>
<feature type="region of interest" description="Disordered" evidence="1">
    <location>
        <begin position="18"/>
        <end position="48"/>
    </location>
</feature>
<protein>
    <submittedName>
        <fullName evidence="2">Uncharacterized protein</fullName>
    </submittedName>
</protein>
<evidence type="ECO:0000256" key="1">
    <source>
        <dbReference type="SAM" id="MobiDB-lite"/>
    </source>
</evidence>